<proteinExistence type="predicted"/>
<reference evidence="3 4" key="1">
    <citation type="submission" date="2016-02" db="EMBL/GenBank/DDBJ databases">
        <title>Draft genome sequence of hydrocarbon degrading Staphylococcus saprophyticus Strain CNV2, isolated from crude-oil contaminated soil from Noonmati Oil Refinery, Guwahati, Assam, India.</title>
        <authorList>
            <person name="Mukherjee A."/>
            <person name="Chettri B."/>
            <person name="Langpoklakpam J."/>
            <person name="Singh A.K."/>
            <person name="Chattopadhyay D.J."/>
        </authorList>
    </citation>
    <scope>NUCLEOTIDE SEQUENCE [LARGE SCALE GENOMIC DNA]</scope>
    <source>
        <strain evidence="3 4">CNV2</strain>
    </source>
</reference>
<dbReference type="Proteomes" id="UP000706163">
    <property type="component" value="Unassembled WGS sequence"/>
</dbReference>
<dbReference type="KEGG" id="skl:C7J89_09200"/>
<reference evidence="2" key="4">
    <citation type="submission" date="2021-09" db="EMBL/GenBank/DDBJ databases">
        <authorList>
            <person name="Gilroy R."/>
        </authorList>
    </citation>
    <scope>NUCLEOTIDE SEQUENCE</scope>
    <source>
        <strain evidence="2">CHK149-3286</strain>
    </source>
</reference>
<evidence type="ECO:0000313" key="5">
    <source>
        <dbReference type="Proteomes" id="UP000321040"/>
    </source>
</evidence>
<dbReference type="EMBL" id="DYVT01000021">
    <property type="protein sequence ID" value="HJF67048.1"/>
    <property type="molecule type" value="Genomic_DNA"/>
</dbReference>
<reference evidence="2" key="3">
    <citation type="journal article" date="2021" name="PeerJ">
        <title>Extensive microbial diversity within the chicken gut microbiome revealed by metagenomics and culture.</title>
        <authorList>
            <person name="Gilroy R."/>
            <person name="Ravi A."/>
            <person name="Getino M."/>
            <person name="Pursley I."/>
            <person name="Horton D.L."/>
            <person name="Alikhan N.F."/>
            <person name="Baker D."/>
            <person name="Gharbi K."/>
            <person name="Hall N."/>
            <person name="Watson M."/>
            <person name="Adriaenssens E.M."/>
            <person name="Foster-Nyarko E."/>
            <person name="Jarju S."/>
            <person name="Secka A."/>
            <person name="Antonio M."/>
            <person name="Oren A."/>
            <person name="Chaudhuri R.R."/>
            <person name="La Ragione R."/>
            <person name="Hildebrand F."/>
            <person name="Pallen M.J."/>
        </authorList>
    </citation>
    <scope>NUCLEOTIDE SEQUENCE</scope>
    <source>
        <strain evidence="2">CHK149-3286</strain>
    </source>
</reference>
<reference evidence="1 5" key="2">
    <citation type="submission" date="2019-07" db="EMBL/GenBank/DDBJ databases">
        <title>Whole genome shotgun sequence of Staphylococcus kloosii NBRC 109624.</title>
        <authorList>
            <person name="Hosoyama A."/>
            <person name="Uohara A."/>
            <person name="Ohji S."/>
            <person name="Ichikawa N."/>
        </authorList>
    </citation>
    <scope>NUCLEOTIDE SEQUENCE [LARGE SCALE GENOMIC DNA]</scope>
    <source>
        <strain evidence="1 5">NBRC 109624</strain>
    </source>
</reference>
<dbReference type="Proteomes" id="UP000321040">
    <property type="component" value="Unassembled WGS sequence"/>
</dbReference>
<accession>A0A151A5K0</accession>
<evidence type="ECO:0008006" key="6">
    <source>
        <dbReference type="Google" id="ProtNLM"/>
    </source>
</evidence>
<protein>
    <recommendedName>
        <fullName evidence="6">NERD domain-containing protein</fullName>
    </recommendedName>
</protein>
<dbReference type="EMBL" id="BKAQ01000001">
    <property type="protein sequence ID" value="GEP80967.1"/>
    <property type="molecule type" value="Genomic_DNA"/>
</dbReference>
<evidence type="ECO:0000313" key="3">
    <source>
        <dbReference type="EMBL" id="KYH14607.1"/>
    </source>
</evidence>
<name>A0A151A5K0_9STAP</name>
<gene>
    <name evidence="3" type="ORF">A0131_07445</name>
    <name evidence="2" type="ORF">K8V85_01925</name>
    <name evidence="1" type="ORF">SKL01_01450</name>
</gene>
<dbReference type="GeneID" id="69905519"/>
<dbReference type="AlphaFoldDB" id="A0A151A5K0"/>
<keyword evidence="5" id="KW-1185">Reference proteome</keyword>
<evidence type="ECO:0000313" key="1">
    <source>
        <dbReference type="EMBL" id="GEP80967.1"/>
    </source>
</evidence>
<evidence type="ECO:0000313" key="4">
    <source>
        <dbReference type="Proteomes" id="UP000075418"/>
    </source>
</evidence>
<dbReference type="Proteomes" id="UP000075418">
    <property type="component" value="Unassembled WGS sequence"/>
</dbReference>
<sequence>MFLTIILLIIIFLLIIALYLDHRFMQNKLDTEIYAKTQLVRKISTVTSENTNLRNQMLSFDANNDKHHHGIRKAKQDLTDIMTKLVDNNQLAKFEIISTSNLAVKHPFFEYARPFDYIVITEKGLFNIDVKNWKQKTFYHFNVDPEQENDNNNDLSDKTEDQIVGRYIANKFHSQFNSTRMTSYTFIERIKKHTVIFDFYSQDPYKEAAYNTKMLQEKIKENAHHNIKNVGLVYFTDGSVNLIDGPTEREKYVETVSSKSSLKDIIEETITSADESLSKEQFDRLVARFED</sequence>
<comment type="caution">
    <text evidence="3">The sequence shown here is derived from an EMBL/GenBank/DDBJ whole genome shotgun (WGS) entry which is preliminary data.</text>
</comment>
<organism evidence="3 4">
    <name type="scientific">Staphylococcus kloosii</name>
    <dbReference type="NCBI Taxonomy" id="29384"/>
    <lineage>
        <taxon>Bacteria</taxon>
        <taxon>Bacillati</taxon>
        <taxon>Bacillota</taxon>
        <taxon>Bacilli</taxon>
        <taxon>Bacillales</taxon>
        <taxon>Staphylococcaceae</taxon>
        <taxon>Staphylococcus</taxon>
    </lineage>
</organism>
<dbReference type="RefSeq" id="WP_061854777.1">
    <property type="nucleotide sequence ID" value="NZ_BKAQ01000001.1"/>
</dbReference>
<dbReference type="OrthoDB" id="2405490at2"/>
<evidence type="ECO:0000313" key="2">
    <source>
        <dbReference type="EMBL" id="HJF67048.1"/>
    </source>
</evidence>
<dbReference type="EMBL" id="LUGM01000002">
    <property type="protein sequence ID" value="KYH14607.1"/>
    <property type="molecule type" value="Genomic_DNA"/>
</dbReference>